<dbReference type="EMBL" id="VRMN01000010">
    <property type="protein sequence ID" value="KAA8492225.1"/>
    <property type="molecule type" value="Genomic_DNA"/>
</dbReference>
<feature type="domain" description="RNase NYN" evidence="1">
    <location>
        <begin position="231"/>
        <end position="363"/>
    </location>
</feature>
<evidence type="ECO:0000259" key="1">
    <source>
        <dbReference type="Pfam" id="PF11977"/>
    </source>
</evidence>
<proteinExistence type="predicted"/>
<dbReference type="Pfam" id="PF11977">
    <property type="entry name" value="RNase_Zc3h12a"/>
    <property type="match status" value="1"/>
</dbReference>
<dbReference type="GO" id="GO:0003729">
    <property type="term" value="F:mRNA binding"/>
    <property type="evidence" value="ECO:0007669"/>
    <property type="project" value="TreeGrafter"/>
</dbReference>
<dbReference type="PANTHER" id="PTHR12876">
    <property type="entry name" value="N4BP1-RELATED"/>
    <property type="match status" value="1"/>
</dbReference>
<dbReference type="Proteomes" id="UP000324585">
    <property type="component" value="Unassembled WGS sequence"/>
</dbReference>
<dbReference type="PANTHER" id="PTHR12876:SF35">
    <property type="entry name" value="LD08718P-RELATED"/>
    <property type="match status" value="1"/>
</dbReference>
<keyword evidence="3" id="KW-1185">Reference proteome</keyword>
<dbReference type="GO" id="GO:0004521">
    <property type="term" value="F:RNA endonuclease activity"/>
    <property type="evidence" value="ECO:0007669"/>
    <property type="project" value="TreeGrafter"/>
</dbReference>
<accession>A0A5J4YM50</accession>
<dbReference type="AlphaFoldDB" id="A0A5J4YM50"/>
<reference evidence="3" key="1">
    <citation type="journal article" date="2019" name="Nat. Commun.">
        <title>Expansion of phycobilisome linker gene families in mesophilic red algae.</title>
        <authorList>
            <person name="Lee J."/>
            <person name="Kim D."/>
            <person name="Bhattacharya D."/>
            <person name="Yoon H.S."/>
        </authorList>
    </citation>
    <scope>NUCLEOTIDE SEQUENCE [LARGE SCALE GENOMIC DNA]</scope>
    <source>
        <strain evidence="3">CCMP 1328</strain>
    </source>
</reference>
<name>A0A5J4YM50_PORPP</name>
<dbReference type="GO" id="GO:0005634">
    <property type="term" value="C:nucleus"/>
    <property type="evidence" value="ECO:0007669"/>
    <property type="project" value="TreeGrafter"/>
</dbReference>
<sequence length="399" mass="44335">MKTNDILAHVLACLEQYICRALEKALGTQYMEMQLRKFVKARHMTFGEARALIQQCYRSVFSDTPLRDATSESNDRNMGSEKVLDRLARRERSGGATSCAEDFAGMLADCTELLLLTRRDDVVVEINRSVSSLVAAPEQQPPAPLLVEALPLAAFAPEGGNTSHVADLVAHWVGAADDDAMEVEHTSSDHAVVSREPTHVNGSSLQVPYGGLGDLAKIFASIDSPASWSHKLVILDGPNVAWKHGVNQHFSWRGIVLAVAYFLTRNFSCIAFVPESRLNSASFACPADRAFVVELMQAGLVVSVPADDYDDAYAIDYARQHAAVLMSNDTFRDFLYQANNEYARSLLEQWFANCRWSFSWHLDELVPNPLFDYERAFQYSADALARLTNGMETVTFPQR</sequence>
<organism evidence="2 3">
    <name type="scientific">Porphyridium purpureum</name>
    <name type="common">Red alga</name>
    <name type="synonym">Porphyridium cruentum</name>
    <dbReference type="NCBI Taxonomy" id="35688"/>
    <lineage>
        <taxon>Eukaryota</taxon>
        <taxon>Rhodophyta</taxon>
        <taxon>Bangiophyceae</taxon>
        <taxon>Porphyridiales</taxon>
        <taxon>Porphyridiaceae</taxon>
        <taxon>Porphyridium</taxon>
    </lineage>
</organism>
<comment type="caution">
    <text evidence="2">The sequence shown here is derived from an EMBL/GenBank/DDBJ whole genome shotgun (WGS) entry which is preliminary data.</text>
</comment>
<gene>
    <name evidence="2" type="ORF">FVE85_3663</name>
</gene>
<dbReference type="OMA" id="MLADCTE"/>
<dbReference type="GO" id="GO:0036464">
    <property type="term" value="C:cytoplasmic ribonucleoprotein granule"/>
    <property type="evidence" value="ECO:0007669"/>
    <property type="project" value="TreeGrafter"/>
</dbReference>
<evidence type="ECO:0000313" key="2">
    <source>
        <dbReference type="EMBL" id="KAA8492225.1"/>
    </source>
</evidence>
<dbReference type="InterPro" id="IPR051101">
    <property type="entry name" value="ZC3H12/N4BP1_RNase_Reg"/>
</dbReference>
<dbReference type="InterPro" id="IPR021869">
    <property type="entry name" value="RNase_Zc3h12_NYN"/>
</dbReference>
<evidence type="ECO:0000313" key="3">
    <source>
        <dbReference type="Proteomes" id="UP000324585"/>
    </source>
</evidence>
<protein>
    <submittedName>
        <fullName evidence="2">NEDD4-binding protein 1</fullName>
    </submittedName>
</protein>
<dbReference type="Gene3D" id="3.40.50.11980">
    <property type="match status" value="1"/>
</dbReference>
<dbReference type="OrthoDB" id="5928at2759"/>